<reference evidence="1" key="1">
    <citation type="submission" date="2020-11" db="EMBL/GenBank/DDBJ databases">
        <authorList>
            <consortium name="DOE Joint Genome Institute"/>
            <person name="Ahrendt S."/>
            <person name="Riley R."/>
            <person name="Andreopoulos W."/>
            <person name="Labutti K."/>
            <person name="Pangilinan J."/>
            <person name="Ruiz-Duenas F.J."/>
            <person name="Barrasa J.M."/>
            <person name="Sanchez-Garcia M."/>
            <person name="Camarero S."/>
            <person name="Miyauchi S."/>
            <person name="Serrano A."/>
            <person name="Linde D."/>
            <person name="Babiker R."/>
            <person name="Drula E."/>
            <person name="Ayuso-Fernandez I."/>
            <person name="Pacheco R."/>
            <person name="Padilla G."/>
            <person name="Ferreira P."/>
            <person name="Barriuso J."/>
            <person name="Kellner H."/>
            <person name="Castanera R."/>
            <person name="Alfaro M."/>
            <person name="Ramirez L."/>
            <person name="Pisabarro A.G."/>
            <person name="Kuo A."/>
            <person name="Tritt A."/>
            <person name="Lipzen A."/>
            <person name="He G."/>
            <person name="Yan M."/>
            <person name="Ng V."/>
            <person name="Cullen D."/>
            <person name="Martin F."/>
            <person name="Rosso M.-N."/>
            <person name="Henrissat B."/>
            <person name="Hibbett D."/>
            <person name="Martinez A.T."/>
            <person name="Grigoriev I.V."/>
        </authorList>
    </citation>
    <scope>NUCLEOTIDE SEQUENCE</scope>
    <source>
        <strain evidence="1">AH 40177</strain>
    </source>
</reference>
<dbReference type="EMBL" id="JADNRY010000023">
    <property type="protein sequence ID" value="KAF9072633.1"/>
    <property type="molecule type" value="Genomic_DNA"/>
</dbReference>
<sequence>MLILASETKTHTTLQHNYCVSSSINWDDFIRRFELLDRLEMTKGDEYIDREWAPWFSFLVEQKLKTPHNPITEIIRLRLAHLFRYELPSFKELCPDAYKLLFPNAATGAMLWRKLVALHILFDGDLTYEFDFRVSEITQHVWTNVKVTSPVTDLFDHSSIYDVVKDLKSLRVGWKIESS</sequence>
<name>A0A9P5UBZ0_9AGAR</name>
<dbReference type="OrthoDB" id="3041043at2759"/>
<gene>
    <name evidence="1" type="ORF">BDP27DRAFT_1320322</name>
</gene>
<keyword evidence="2" id="KW-1185">Reference proteome</keyword>
<protein>
    <submittedName>
        <fullName evidence="1">Uncharacterized protein</fullName>
    </submittedName>
</protein>
<dbReference type="AlphaFoldDB" id="A0A9P5UBZ0"/>
<accession>A0A9P5UBZ0</accession>
<evidence type="ECO:0000313" key="1">
    <source>
        <dbReference type="EMBL" id="KAF9072633.1"/>
    </source>
</evidence>
<proteinExistence type="predicted"/>
<comment type="caution">
    <text evidence="1">The sequence shown here is derived from an EMBL/GenBank/DDBJ whole genome shotgun (WGS) entry which is preliminary data.</text>
</comment>
<organism evidence="1 2">
    <name type="scientific">Rhodocollybia butyracea</name>
    <dbReference type="NCBI Taxonomy" id="206335"/>
    <lineage>
        <taxon>Eukaryota</taxon>
        <taxon>Fungi</taxon>
        <taxon>Dikarya</taxon>
        <taxon>Basidiomycota</taxon>
        <taxon>Agaricomycotina</taxon>
        <taxon>Agaricomycetes</taxon>
        <taxon>Agaricomycetidae</taxon>
        <taxon>Agaricales</taxon>
        <taxon>Marasmiineae</taxon>
        <taxon>Omphalotaceae</taxon>
        <taxon>Rhodocollybia</taxon>
    </lineage>
</organism>
<dbReference type="Proteomes" id="UP000772434">
    <property type="component" value="Unassembled WGS sequence"/>
</dbReference>
<evidence type="ECO:0000313" key="2">
    <source>
        <dbReference type="Proteomes" id="UP000772434"/>
    </source>
</evidence>